<feature type="binding site" evidence="9">
    <location>
        <position position="172"/>
    </location>
    <ligand>
        <name>Ca(2+)</name>
        <dbReference type="ChEBI" id="CHEBI:29108"/>
        <label>1</label>
    </ligand>
</feature>
<sequence length="465" mass="52309">MVVSAKYLKRYGYLHVDPSKVSGPRPDVSSALRDFQAFMGLPADGTYNDETMNVIYQPRCGVIDPVGSDQSFTLLGGRWNKTDLTYRIQGSVPGFRQRQIASVVQEAFDMFTPYVPMTFTPVSKRDPADIQIMFQSHEDDPDMDGRGKTVGWAYPPLADSRDTGKIYIDSEEDYTIEGPEGTPMLAVVAHEIGHVLGMGHTSNHASIMQPCVPAYSPNYQLTQCDIDALNHIMVSVGCNSGNVPEVETPAAERAFCQFETYDAVTVMDSYLYVFKGDKYWKLTTDGALLSSSEGALISDAWPEVVRDVDVVYKNSLGHVVITKGGKYYEYDVTEMLFPWAPSSIRDMNLPKSADAGYSIRGTGFFMRSGKLWSMDEVNRGVHPDSPQSLRRLWGYSPENVDSAFILNGTYLFKFNCQRSTVIRDFREGCVCVVESSRGGDVYDDFYIYIYLYFTVYAWRKQYIYS</sequence>
<keyword evidence="6" id="KW-0482">Metalloprotease</keyword>
<evidence type="ECO:0000259" key="12">
    <source>
        <dbReference type="SMART" id="SM00235"/>
    </source>
</evidence>
<keyword evidence="4" id="KW-0378">Hydrolase</keyword>
<keyword evidence="2" id="KW-0645">Protease</keyword>
<evidence type="ECO:0000313" key="13">
    <source>
        <dbReference type="EMBL" id="PIK50624.1"/>
    </source>
</evidence>
<evidence type="ECO:0000256" key="8">
    <source>
        <dbReference type="PIRSR" id="PIRSR001191-2"/>
    </source>
</evidence>
<feature type="binding site" evidence="9">
    <location>
        <position position="139"/>
    </location>
    <ligand>
        <name>Zn(2+)</name>
        <dbReference type="ChEBI" id="CHEBI:29105"/>
        <label>1</label>
    </ligand>
</feature>
<feature type="binding site" evidence="8">
    <location>
        <position position="200"/>
    </location>
    <ligand>
        <name>Zn(2+)</name>
        <dbReference type="ChEBI" id="CHEBI:29105"/>
        <label>2</label>
        <note>catalytic</note>
    </ligand>
</feature>
<dbReference type="GO" id="GO:0004222">
    <property type="term" value="F:metalloendopeptidase activity"/>
    <property type="evidence" value="ECO:0007669"/>
    <property type="project" value="InterPro"/>
</dbReference>
<dbReference type="InterPro" id="IPR036375">
    <property type="entry name" value="Hemopexin-like_dom_sf"/>
</dbReference>
<feature type="short sequence motif" description="Cysteine switch" evidence="10">
    <location>
        <begin position="58"/>
        <end position="66"/>
    </location>
</feature>
<dbReference type="InterPro" id="IPR006026">
    <property type="entry name" value="Peptidase_Metallo"/>
</dbReference>
<feature type="binding site" evidence="9">
    <location>
        <position position="144"/>
    </location>
    <ligand>
        <name>Ca(2+)</name>
        <dbReference type="ChEBI" id="CHEBI:29108"/>
        <label>3</label>
    </ligand>
</feature>
<dbReference type="SUPFAM" id="SSF50923">
    <property type="entry name" value="Hemopexin-like domain"/>
    <property type="match status" value="1"/>
</dbReference>
<feature type="binding site" evidence="8">
    <location>
        <position position="194"/>
    </location>
    <ligand>
        <name>Zn(2+)</name>
        <dbReference type="ChEBI" id="CHEBI:29105"/>
        <label>2</label>
        <note>catalytic</note>
    </ligand>
</feature>
<dbReference type="Pfam" id="PF01471">
    <property type="entry name" value="PG_binding_1"/>
    <property type="match status" value="1"/>
</dbReference>
<comment type="similarity">
    <text evidence="1">Belongs to the peptidase M10A family.</text>
</comment>
<dbReference type="InterPro" id="IPR002477">
    <property type="entry name" value="Peptidoglycan-bd-like"/>
</dbReference>
<comment type="cofactor">
    <cofactor evidence="9">
        <name>Zn(2+)</name>
        <dbReference type="ChEBI" id="CHEBI:29105"/>
    </cofactor>
    <text evidence="9">Binds 2 Zn(2+) ions per subunit.</text>
</comment>
<evidence type="ECO:0000256" key="9">
    <source>
        <dbReference type="PIRSR" id="PIRSR621190-2"/>
    </source>
</evidence>
<evidence type="ECO:0000256" key="3">
    <source>
        <dbReference type="ARBA" id="ARBA00022723"/>
    </source>
</evidence>
<dbReference type="InterPro" id="IPR018487">
    <property type="entry name" value="Hemopexin-like_repeat"/>
</dbReference>
<feature type="binding site" evidence="9">
    <location>
        <position position="401"/>
    </location>
    <ligand>
        <name>Ca(2+)</name>
        <dbReference type="ChEBI" id="CHEBI:29108"/>
        <label>4</label>
    </ligand>
</feature>
<dbReference type="InterPro" id="IPR001818">
    <property type="entry name" value="Pept_M10_metallopeptidase"/>
</dbReference>
<comment type="caution">
    <text evidence="13">The sequence shown here is derived from an EMBL/GenBank/DDBJ whole genome shotgun (WGS) entry which is preliminary data.</text>
</comment>
<evidence type="ECO:0000256" key="6">
    <source>
        <dbReference type="ARBA" id="ARBA00023049"/>
    </source>
</evidence>
<feature type="binding site" evidence="9">
    <location>
        <position position="145"/>
    </location>
    <ligand>
        <name>Ca(2+)</name>
        <dbReference type="ChEBI" id="CHEBI:29108"/>
        <label>3</label>
    </ligand>
</feature>
<feature type="repeat" description="Hemopexin" evidence="11">
    <location>
        <begin position="258"/>
        <end position="304"/>
    </location>
</feature>
<dbReference type="AlphaFoldDB" id="A0A2G8KRJ8"/>
<gene>
    <name evidence="13" type="ORF">BSL78_12470</name>
</gene>
<dbReference type="InterPro" id="IPR021190">
    <property type="entry name" value="Pept_M10A"/>
</dbReference>
<reference evidence="13 14" key="1">
    <citation type="journal article" date="2017" name="PLoS Biol.">
        <title>The sea cucumber genome provides insights into morphological evolution and visceral regeneration.</title>
        <authorList>
            <person name="Zhang X."/>
            <person name="Sun L."/>
            <person name="Yuan J."/>
            <person name="Sun Y."/>
            <person name="Gao Y."/>
            <person name="Zhang L."/>
            <person name="Li S."/>
            <person name="Dai H."/>
            <person name="Hamel J.F."/>
            <person name="Liu C."/>
            <person name="Yu Y."/>
            <person name="Liu S."/>
            <person name="Lin W."/>
            <person name="Guo K."/>
            <person name="Jin S."/>
            <person name="Xu P."/>
            <person name="Storey K.B."/>
            <person name="Huan P."/>
            <person name="Zhang T."/>
            <person name="Zhou Y."/>
            <person name="Zhang J."/>
            <person name="Lin C."/>
            <person name="Li X."/>
            <person name="Xing L."/>
            <person name="Huo D."/>
            <person name="Sun M."/>
            <person name="Wang L."/>
            <person name="Mercier A."/>
            <person name="Li F."/>
            <person name="Yang H."/>
            <person name="Xiang J."/>
        </authorList>
    </citation>
    <scope>NUCLEOTIDE SEQUENCE [LARGE SCALE GENOMIC DNA]</scope>
    <source>
        <strain evidence="13">Shaxun</strain>
        <tissue evidence="13">Muscle</tissue>
    </source>
</reference>
<feature type="binding site" evidence="9">
    <location>
        <position position="262"/>
    </location>
    <ligand>
        <name>Ca(2+)</name>
        <dbReference type="ChEBI" id="CHEBI:29108"/>
        <label>4</label>
    </ligand>
</feature>
<feature type="binding site" evidence="8">
    <location>
        <position position="190"/>
    </location>
    <ligand>
        <name>Zn(2+)</name>
        <dbReference type="ChEBI" id="CHEBI:29105"/>
        <label>2</label>
        <note>catalytic</note>
    </ligand>
</feature>
<evidence type="ECO:0000256" key="1">
    <source>
        <dbReference type="ARBA" id="ARBA00010370"/>
    </source>
</evidence>
<dbReference type="PANTHER" id="PTHR10201:SF294">
    <property type="entry name" value="MATRIX METALLOPROTEINASE 16"/>
    <property type="match status" value="1"/>
</dbReference>
<evidence type="ECO:0000256" key="2">
    <source>
        <dbReference type="ARBA" id="ARBA00022670"/>
    </source>
</evidence>
<feature type="binding site" description="in inhibited form" evidence="9">
    <location>
        <position position="60"/>
    </location>
    <ligand>
        <name>Zn(2+)</name>
        <dbReference type="ChEBI" id="CHEBI:29105"/>
        <label>2</label>
        <note>catalytic</note>
    </ligand>
</feature>
<dbReference type="PIRSF" id="PIRSF001191">
    <property type="entry name" value="Peptidase_M10A_matrix"/>
    <property type="match status" value="1"/>
</dbReference>
<dbReference type="GO" id="GO:0005615">
    <property type="term" value="C:extracellular space"/>
    <property type="evidence" value="ECO:0007669"/>
    <property type="project" value="TreeGrafter"/>
</dbReference>
<accession>A0A2G8KRJ8</accession>
<feature type="binding site" evidence="9">
    <location>
        <position position="169"/>
    </location>
    <ligand>
        <name>Ca(2+)</name>
        <dbReference type="ChEBI" id="CHEBI:29108"/>
        <label>3</label>
    </ligand>
</feature>
<dbReference type="GO" id="GO:0008270">
    <property type="term" value="F:zinc ion binding"/>
    <property type="evidence" value="ECO:0007669"/>
    <property type="project" value="InterPro"/>
</dbReference>
<dbReference type="InterPro" id="IPR024079">
    <property type="entry name" value="MetalloPept_cat_dom_sf"/>
</dbReference>
<dbReference type="InterPro" id="IPR036365">
    <property type="entry name" value="PGBD-like_sf"/>
</dbReference>
<dbReference type="SUPFAM" id="SSF47090">
    <property type="entry name" value="PGBD-like"/>
    <property type="match status" value="1"/>
</dbReference>
<feature type="binding site" evidence="9">
    <location>
        <position position="129"/>
    </location>
    <ligand>
        <name>Ca(2+)</name>
        <dbReference type="ChEBI" id="CHEBI:29108"/>
        <label>2</label>
    </ligand>
</feature>
<organism evidence="13 14">
    <name type="scientific">Stichopus japonicus</name>
    <name type="common">Sea cucumber</name>
    <dbReference type="NCBI Taxonomy" id="307972"/>
    <lineage>
        <taxon>Eukaryota</taxon>
        <taxon>Metazoa</taxon>
        <taxon>Echinodermata</taxon>
        <taxon>Eleutherozoa</taxon>
        <taxon>Echinozoa</taxon>
        <taxon>Holothuroidea</taxon>
        <taxon>Aspidochirotacea</taxon>
        <taxon>Aspidochirotida</taxon>
        <taxon>Stichopodidae</taxon>
        <taxon>Apostichopus</taxon>
    </lineage>
</organism>
<comment type="cofactor">
    <cofactor evidence="9">
        <name>Ca(2+)</name>
        <dbReference type="ChEBI" id="CHEBI:29108"/>
    </cofactor>
    <text evidence="9">Can bind about 5 Ca(2+) ions per subunit.</text>
</comment>
<name>A0A2G8KRJ8_STIJA</name>
<feature type="binding site" evidence="9">
    <location>
        <position position="137"/>
    </location>
    <ligand>
        <name>Zn(2+)</name>
        <dbReference type="ChEBI" id="CHEBI:29105"/>
        <label>1</label>
    </ligand>
</feature>
<feature type="binding site" evidence="9">
    <location>
        <position position="309"/>
    </location>
    <ligand>
        <name>Ca(2+)</name>
        <dbReference type="ChEBI" id="CHEBI:29108"/>
        <label>4</label>
    </ligand>
</feature>
<evidence type="ECO:0000256" key="5">
    <source>
        <dbReference type="ARBA" id="ARBA00022833"/>
    </source>
</evidence>
<evidence type="ECO:0000313" key="14">
    <source>
        <dbReference type="Proteomes" id="UP000230750"/>
    </source>
</evidence>
<dbReference type="Pfam" id="PF00413">
    <property type="entry name" value="Peptidase_M10"/>
    <property type="match status" value="1"/>
</dbReference>
<dbReference type="Gene3D" id="2.110.10.10">
    <property type="entry name" value="Hemopexin-like domain"/>
    <property type="match status" value="1"/>
</dbReference>
<dbReference type="GO" id="GO:0030198">
    <property type="term" value="P:extracellular matrix organization"/>
    <property type="evidence" value="ECO:0007669"/>
    <property type="project" value="TreeGrafter"/>
</dbReference>
<evidence type="ECO:0000256" key="7">
    <source>
        <dbReference type="PIRSR" id="PIRSR001191-1"/>
    </source>
</evidence>
<keyword evidence="14" id="KW-1185">Reference proteome</keyword>
<evidence type="ECO:0000256" key="11">
    <source>
        <dbReference type="PROSITE-ProRule" id="PRU01011"/>
    </source>
</evidence>
<keyword evidence="9" id="KW-0106">Calcium</keyword>
<feature type="active site" evidence="7">
    <location>
        <position position="191"/>
    </location>
</feature>
<dbReference type="EMBL" id="MRZV01000410">
    <property type="protein sequence ID" value="PIK50624.1"/>
    <property type="molecule type" value="Genomic_DNA"/>
</dbReference>
<dbReference type="GO" id="GO:0006508">
    <property type="term" value="P:proteolysis"/>
    <property type="evidence" value="ECO:0007669"/>
    <property type="project" value="UniProtKB-KW"/>
</dbReference>
<dbReference type="SMART" id="SM00120">
    <property type="entry name" value="HX"/>
    <property type="match status" value="3"/>
</dbReference>
<dbReference type="Gene3D" id="3.40.390.10">
    <property type="entry name" value="Collagenase (Catalytic Domain)"/>
    <property type="match status" value="1"/>
</dbReference>
<dbReference type="GO" id="GO:0030574">
    <property type="term" value="P:collagen catabolic process"/>
    <property type="evidence" value="ECO:0007669"/>
    <property type="project" value="TreeGrafter"/>
</dbReference>
<dbReference type="STRING" id="307972.A0A2G8KRJ8"/>
<protein>
    <submittedName>
        <fullName evidence="13">Putative 72 kDa type IV collagenase</fullName>
    </submittedName>
</protein>
<dbReference type="OrthoDB" id="406838at2759"/>
<keyword evidence="3 8" id="KW-0479">Metal-binding</keyword>
<dbReference type="PANTHER" id="PTHR10201">
    <property type="entry name" value="MATRIX METALLOPROTEINASE"/>
    <property type="match status" value="1"/>
</dbReference>
<feature type="domain" description="Peptidase metallopeptidase" evidence="12">
    <location>
        <begin position="75"/>
        <end position="235"/>
    </location>
</feature>
<evidence type="ECO:0000256" key="4">
    <source>
        <dbReference type="ARBA" id="ARBA00022801"/>
    </source>
</evidence>
<evidence type="ECO:0000256" key="10">
    <source>
        <dbReference type="PIRSR" id="PIRSR621190-5"/>
    </source>
</evidence>
<feature type="binding site" evidence="9">
    <location>
        <position position="172"/>
    </location>
    <ligand>
        <name>Ca(2+)</name>
        <dbReference type="ChEBI" id="CHEBI:29108"/>
        <label>3</label>
    </ligand>
</feature>
<dbReference type="Proteomes" id="UP000230750">
    <property type="component" value="Unassembled WGS sequence"/>
</dbReference>
<feature type="binding site" evidence="9">
    <location>
        <position position="208"/>
    </location>
    <ligand>
        <name>Zn(2+)</name>
        <dbReference type="ChEBI" id="CHEBI:29105"/>
        <label>2</label>
        <note>catalytic</note>
    </ligand>
</feature>
<dbReference type="GO" id="GO:0031012">
    <property type="term" value="C:extracellular matrix"/>
    <property type="evidence" value="ECO:0007669"/>
    <property type="project" value="InterPro"/>
</dbReference>
<dbReference type="SMART" id="SM00235">
    <property type="entry name" value="ZnMc"/>
    <property type="match status" value="1"/>
</dbReference>
<proteinExistence type="inferred from homology"/>
<dbReference type="PRINTS" id="PR00138">
    <property type="entry name" value="MATRIXIN"/>
</dbReference>
<dbReference type="SUPFAM" id="SSF55486">
    <property type="entry name" value="Metalloproteases ('zincins'), catalytic domain"/>
    <property type="match status" value="1"/>
</dbReference>
<keyword evidence="5 8" id="KW-0862">Zinc</keyword>
<dbReference type="PROSITE" id="PS51642">
    <property type="entry name" value="HEMOPEXIN_2"/>
    <property type="match status" value="1"/>
</dbReference>